<dbReference type="GeneID" id="37069910"/>
<keyword evidence="3" id="KW-1133">Transmembrane helix</keyword>
<organism evidence="4 5">
    <name type="scientific">Aspergillus heteromorphus CBS 117.55</name>
    <dbReference type="NCBI Taxonomy" id="1448321"/>
    <lineage>
        <taxon>Eukaryota</taxon>
        <taxon>Fungi</taxon>
        <taxon>Dikarya</taxon>
        <taxon>Ascomycota</taxon>
        <taxon>Pezizomycotina</taxon>
        <taxon>Eurotiomycetes</taxon>
        <taxon>Eurotiomycetidae</taxon>
        <taxon>Eurotiales</taxon>
        <taxon>Aspergillaceae</taxon>
        <taxon>Aspergillus</taxon>
        <taxon>Aspergillus subgen. Circumdati</taxon>
    </lineage>
</organism>
<dbReference type="Proteomes" id="UP000247233">
    <property type="component" value="Unassembled WGS sequence"/>
</dbReference>
<evidence type="ECO:0008006" key="6">
    <source>
        <dbReference type="Google" id="ProtNLM"/>
    </source>
</evidence>
<dbReference type="AlphaFoldDB" id="A0A317X214"/>
<keyword evidence="3" id="KW-0812">Transmembrane</keyword>
<dbReference type="InterPro" id="IPR036291">
    <property type="entry name" value="NAD(P)-bd_dom_sf"/>
</dbReference>
<proteinExistence type="inferred from homology"/>
<evidence type="ECO:0000313" key="4">
    <source>
        <dbReference type="EMBL" id="PWY92674.1"/>
    </source>
</evidence>
<protein>
    <recommendedName>
        <fullName evidence="6">NAD(P)-binding protein</fullName>
    </recommendedName>
</protein>
<dbReference type="GO" id="GO:0016491">
    <property type="term" value="F:oxidoreductase activity"/>
    <property type="evidence" value="ECO:0007669"/>
    <property type="project" value="UniProtKB-KW"/>
</dbReference>
<keyword evidence="5" id="KW-1185">Reference proteome</keyword>
<dbReference type="PANTHER" id="PTHR44196:SF1">
    <property type="entry name" value="DEHYDROGENASE_REDUCTASE SDR FAMILY MEMBER 7B"/>
    <property type="match status" value="1"/>
</dbReference>
<keyword evidence="2" id="KW-0560">Oxidoreductase</keyword>
<evidence type="ECO:0000256" key="2">
    <source>
        <dbReference type="ARBA" id="ARBA00023002"/>
    </source>
</evidence>
<dbReference type="Pfam" id="PF00106">
    <property type="entry name" value="adh_short"/>
    <property type="match status" value="1"/>
</dbReference>
<dbReference type="InterPro" id="IPR002347">
    <property type="entry name" value="SDR_fam"/>
</dbReference>
<gene>
    <name evidence="4" type="ORF">BO70DRAFT_425346</name>
</gene>
<dbReference type="Gene3D" id="3.40.50.720">
    <property type="entry name" value="NAD(P)-binding Rossmann-like Domain"/>
    <property type="match status" value="1"/>
</dbReference>
<name>A0A317X214_9EURO</name>
<sequence>MGAQFSQFFPPHPTFTPKDVPHLSGKVVLITGAASGIGFELAKMLYRKGAKVYIAGRSEANAQAEYIRYSKHEDCESSGLEM</sequence>
<evidence type="ECO:0000256" key="1">
    <source>
        <dbReference type="ARBA" id="ARBA00006484"/>
    </source>
</evidence>
<dbReference type="OrthoDB" id="191139at2759"/>
<evidence type="ECO:0000313" key="5">
    <source>
        <dbReference type="Proteomes" id="UP000247233"/>
    </source>
</evidence>
<comment type="similarity">
    <text evidence="1">Belongs to the short-chain dehydrogenases/reductases (SDR) family.</text>
</comment>
<accession>A0A317X214</accession>
<dbReference type="PANTHER" id="PTHR44196">
    <property type="entry name" value="DEHYDROGENASE/REDUCTASE SDR FAMILY MEMBER 7B"/>
    <property type="match status" value="1"/>
</dbReference>
<comment type="caution">
    <text evidence="4">The sequence shown here is derived from an EMBL/GenBank/DDBJ whole genome shotgun (WGS) entry which is preliminary data.</text>
</comment>
<dbReference type="SUPFAM" id="SSF51735">
    <property type="entry name" value="NAD(P)-binding Rossmann-fold domains"/>
    <property type="match status" value="1"/>
</dbReference>
<dbReference type="VEuPathDB" id="FungiDB:BO70DRAFT_425346"/>
<feature type="transmembrane region" description="Helical" evidence="3">
    <location>
        <begin position="23"/>
        <end position="42"/>
    </location>
</feature>
<evidence type="ECO:0000256" key="3">
    <source>
        <dbReference type="SAM" id="Phobius"/>
    </source>
</evidence>
<dbReference type="EMBL" id="MSFL01000001">
    <property type="protein sequence ID" value="PWY92674.1"/>
    <property type="molecule type" value="Genomic_DNA"/>
</dbReference>
<dbReference type="STRING" id="1448321.A0A317X214"/>
<dbReference type="GO" id="GO:0016020">
    <property type="term" value="C:membrane"/>
    <property type="evidence" value="ECO:0007669"/>
    <property type="project" value="TreeGrafter"/>
</dbReference>
<reference evidence="4 5" key="1">
    <citation type="submission" date="2016-12" db="EMBL/GenBank/DDBJ databases">
        <title>The genomes of Aspergillus section Nigri reveals drivers in fungal speciation.</title>
        <authorList>
            <consortium name="DOE Joint Genome Institute"/>
            <person name="Vesth T.C."/>
            <person name="Nybo J."/>
            <person name="Theobald S."/>
            <person name="Brandl J."/>
            <person name="Frisvad J.C."/>
            <person name="Nielsen K.F."/>
            <person name="Lyhne E.K."/>
            <person name="Kogle M.E."/>
            <person name="Kuo A."/>
            <person name="Riley R."/>
            <person name="Clum A."/>
            <person name="Nolan M."/>
            <person name="Lipzen A."/>
            <person name="Salamov A."/>
            <person name="Henrissat B."/>
            <person name="Wiebenga A."/>
            <person name="De Vries R.P."/>
            <person name="Grigoriev I.V."/>
            <person name="Mortensen U.H."/>
            <person name="Andersen M.R."/>
            <person name="Baker S.E."/>
        </authorList>
    </citation>
    <scope>NUCLEOTIDE SEQUENCE [LARGE SCALE GENOMIC DNA]</scope>
    <source>
        <strain evidence="4 5">CBS 117.55</strain>
    </source>
</reference>
<keyword evidence="3" id="KW-0472">Membrane</keyword>
<dbReference type="RefSeq" id="XP_025404413.1">
    <property type="nucleotide sequence ID" value="XM_025547673.1"/>
</dbReference>